<sequence>MKKTQPSSDDHLDVCAPEPGQGMLDRGIRRGGQVIAWLVFIAMLVSVFEVVMRYGFNSPTEWAHETTTFLVAAIFALGGPYALATNRHIQIRILLDRLSPRKRSWLELLNLALGILFCLAIGYAAWVLAYNATHAPDGSWRLETSGSSWNQPLPAFTKIVVLVSIALMAVQQVVRIATHRRARLDVDDKQ</sequence>
<evidence type="ECO:0000256" key="4">
    <source>
        <dbReference type="ARBA" id="ARBA00022519"/>
    </source>
</evidence>
<keyword evidence="2 9" id="KW-0813">Transport</keyword>
<organism evidence="11 12">
    <name type="scientific">Stutzerimonas stutzeri</name>
    <name type="common">Pseudomonas stutzeri</name>
    <dbReference type="NCBI Taxonomy" id="316"/>
    <lineage>
        <taxon>Bacteria</taxon>
        <taxon>Pseudomonadati</taxon>
        <taxon>Pseudomonadota</taxon>
        <taxon>Gammaproteobacteria</taxon>
        <taxon>Pseudomonadales</taxon>
        <taxon>Pseudomonadaceae</taxon>
        <taxon>Stutzerimonas</taxon>
    </lineage>
</organism>
<evidence type="ECO:0000256" key="7">
    <source>
        <dbReference type="ARBA" id="ARBA00023136"/>
    </source>
</evidence>
<evidence type="ECO:0000313" key="11">
    <source>
        <dbReference type="EMBL" id="ANF26884.1"/>
    </source>
</evidence>
<dbReference type="GO" id="GO:0005886">
    <property type="term" value="C:plasma membrane"/>
    <property type="evidence" value="ECO:0007669"/>
    <property type="project" value="UniProtKB-SubCell"/>
</dbReference>
<name>A0A172WTQ0_STUST</name>
<proteinExistence type="inferred from homology"/>
<evidence type="ECO:0000256" key="9">
    <source>
        <dbReference type="RuleBase" id="RU369079"/>
    </source>
</evidence>
<comment type="function">
    <text evidence="9">Part of the tripartite ATP-independent periplasmic (TRAP) transport system.</text>
</comment>
<evidence type="ECO:0000313" key="12">
    <source>
        <dbReference type="Proteomes" id="UP000077787"/>
    </source>
</evidence>
<feature type="transmembrane region" description="Helical" evidence="9">
    <location>
        <begin position="153"/>
        <end position="174"/>
    </location>
</feature>
<evidence type="ECO:0000259" key="10">
    <source>
        <dbReference type="Pfam" id="PF04290"/>
    </source>
</evidence>
<dbReference type="EMBL" id="CP015641">
    <property type="protein sequence ID" value="ANF26884.1"/>
    <property type="molecule type" value="Genomic_DNA"/>
</dbReference>
<keyword evidence="6 9" id="KW-1133">Transmembrane helix</keyword>
<dbReference type="Pfam" id="PF04290">
    <property type="entry name" value="DctQ"/>
    <property type="match status" value="1"/>
</dbReference>
<feature type="domain" description="Tripartite ATP-independent periplasmic transporters DctQ component" evidence="10">
    <location>
        <begin position="43"/>
        <end position="179"/>
    </location>
</feature>
<feature type="transmembrane region" description="Helical" evidence="9">
    <location>
        <begin position="62"/>
        <end position="84"/>
    </location>
</feature>
<dbReference type="InterPro" id="IPR007387">
    <property type="entry name" value="TRAP_DctQ"/>
</dbReference>
<dbReference type="InterPro" id="IPR055348">
    <property type="entry name" value="DctQ"/>
</dbReference>
<feature type="transmembrane region" description="Helical" evidence="9">
    <location>
        <begin position="105"/>
        <end position="133"/>
    </location>
</feature>
<evidence type="ECO:0000256" key="5">
    <source>
        <dbReference type="ARBA" id="ARBA00022692"/>
    </source>
</evidence>
<comment type="subcellular location">
    <subcellularLocation>
        <location evidence="1 9">Cell inner membrane</location>
        <topology evidence="1 9">Multi-pass membrane protein</topology>
    </subcellularLocation>
</comment>
<evidence type="ECO:0000256" key="6">
    <source>
        <dbReference type="ARBA" id="ARBA00022989"/>
    </source>
</evidence>
<evidence type="ECO:0000256" key="3">
    <source>
        <dbReference type="ARBA" id="ARBA00022475"/>
    </source>
</evidence>
<dbReference type="PANTHER" id="PTHR35011">
    <property type="entry name" value="2,3-DIKETO-L-GULONATE TRAP TRANSPORTER SMALL PERMEASE PROTEIN YIAM"/>
    <property type="match status" value="1"/>
</dbReference>
<evidence type="ECO:0000256" key="8">
    <source>
        <dbReference type="ARBA" id="ARBA00038436"/>
    </source>
</evidence>
<keyword evidence="7 9" id="KW-0472">Membrane</keyword>
<keyword evidence="4 9" id="KW-0997">Cell inner membrane</keyword>
<dbReference type="RefSeq" id="WP_045428051.1">
    <property type="nucleotide sequence ID" value="NZ_CP015641.1"/>
</dbReference>
<keyword evidence="5 9" id="KW-0812">Transmembrane</keyword>
<accession>A0A172WTQ0</accession>
<keyword evidence="3" id="KW-1003">Cell membrane</keyword>
<evidence type="ECO:0000256" key="2">
    <source>
        <dbReference type="ARBA" id="ARBA00022448"/>
    </source>
</evidence>
<protein>
    <recommendedName>
        <fullName evidence="9">TRAP transporter small permease protein</fullName>
    </recommendedName>
</protein>
<comment type="subunit">
    <text evidence="9">The complex comprises the extracytoplasmic solute receptor protein and the two transmembrane proteins.</text>
</comment>
<evidence type="ECO:0000256" key="1">
    <source>
        <dbReference type="ARBA" id="ARBA00004429"/>
    </source>
</evidence>
<dbReference type="Proteomes" id="UP000077787">
    <property type="component" value="Chromosome"/>
</dbReference>
<reference evidence="11 12" key="1">
    <citation type="submission" date="2016-05" db="EMBL/GenBank/DDBJ databases">
        <title>Genome sequence of Pseudomonas stutzeri 273 and identification of the exopolysaccharide biosynthesis locus.</title>
        <authorList>
            <person name="Wu S."/>
            <person name="Sun C."/>
        </authorList>
    </citation>
    <scope>NUCLEOTIDE SEQUENCE [LARGE SCALE GENOMIC DNA]</scope>
    <source>
        <strain evidence="11 12">273</strain>
    </source>
</reference>
<dbReference type="AlphaFoldDB" id="A0A172WTQ0"/>
<feature type="transmembrane region" description="Helical" evidence="9">
    <location>
        <begin position="34"/>
        <end position="56"/>
    </location>
</feature>
<comment type="similarity">
    <text evidence="8 9">Belongs to the TRAP transporter small permease family.</text>
</comment>
<gene>
    <name evidence="11" type="ORF">PS273GM_17915</name>
</gene>
<dbReference type="GO" id="GO:0022857">
    <property type="term" value="F:transmembrane transporter activity"/>
    <property type="evidence" value="ECO:0007669"/>
    <property type="project" value="UniProtKB-UniRule"/>
</dbReference>
<dbReference type="PANTHER" id="PTHR35011:SF4">
    <property type="entry name" value="SLL1102 PROTEIN"/>
    <property type="match status" value="1"/>
</dbReference>